<dbReference type="EMBL" id="MJEQ01003303">
    <property type="protein sequence ID" value="OIT23396.1"/>
    <property type="molecule type" value="Genomic_DNA"/>
</dbReference>
<dbReference type="GO" id="GO:0005634">
    <property type="term" value="C:nucleus"/>
    <property type="evidence" value="ECO:0007669"/>
    <property type="project" value="TreeGrafter"/>
</dbReference>
<evidence type="ECO:0000256" key="5">
    <source>
        <dbReference type="ARBA" id="ARBA00022884"/>
    </source>
</evidence>
<keyword evidence="3" id="KW-0808">Transferase</keyword>
<keyword evidence="8" id="KW-0472">Membrane</keyword>
<dbReference type="STRING" id="49451.A0A1J6K422"/>
<keyword evidence="5" id="KW-0694">RNA-binding</keyword>
<accession>A0A1J6K422</accession>
<keyword evidence="4" id="KW-0949">S-adenosyl-L-methionine</keyword>
<evidence type="ECO:0000313" key="10">
    <source>
        <dbReference type="EMBL" id="OIT23396.1"/>
    </source>
</evidence>
<dbReference type="SMR" id="A0A1J6K422"/>
<dbReference type="GO" id="GO:0004482">
    <property type="term" value="F:mRNA 5'-cap (guanine-N7-)-methyltransferase activity"/>
    <property type="evidence" value="ECO:0007669"/>
    <property type="project" value="UniProtKB-EC"/>
</dbReference>
<evidence type="ECO:0000256" key="8">
    <source>
        <dbReference type="SAM" id="Phobius"/>
    </source>
</evidence>
<dbReference type="PANTHER" id="PTHR12189:SF2">
    <property type="entry name" value="MRNA CAP GUANINE-N7 METHYLTRANSFERASE"/>
    <property type="match status" value="1"/>
</dbReference>
<dbReference type="PANTHER" id="PTHR12189">
    <property type="entry name" value="MRNA GUANINE-7- METHYLTRANSFERASE"/>
    <property type="match status" value="1"/>
</dbReference>
<dbReference type="InterPro" id="IPR039753">
    <property type="entry name" value="RG7MT1"/>
</dbReference>
<dbReference type="EC" id="2.1.1.56" evidence="1"/>
<dbReference type="PROSITE" id="PS51562">
    <property type="entry name" value="RNA_CAP0_MT"/>
    <property type="match status" value="1"/>
</dbReference>
<dbReference type="Pfam" id="PF03291">
    <property type="entry name" value="mRNA_G-N7_MeTrfase"/>
    <property type="match status" value="1"/>
</dbReference>
<keyword evidence="11" id="KW-1185">Reference proteome</keyword>
<gene>
    <name evidence="10" type="ORF">A4A49_52131</name>
</gene>
<feature type="transmembrane region" description="Helical" evidence="8">
    <location>
        <begin position="153"/>
        <end position="177"/>
    </location>
</feature>
<evidence type="ECO:0000256" key="4">
    <source>
        <dbReference type="ARBA" id="ARBA00022691"/>
    </source>
</evidence>
<evidence type="ECO:0000256" key="1">
    <source>
        <dbReference type="ARBA" id="ARBA00011926"/>
    </source>
</evidence>
<evidence type="ECO:0000256" key="2">
    <source>
        <dbReference type="ARBA" id="ARBA00022603"/>
    </source>
</evidence>
<dbReference type="AlphaFoldDB" id="A0A1J6K422"/>
<comment type="catalytic activity">
    <reaction evidence="7">
        <text>a 5'-end (5'-triphosphoguanosine)-ribonucleoside in mRNA + S-adenosyl-L-methionine = a 5'-end (N(7)-methyl 5'-triphosphoguanosine)-ribonucleoside in mRNA + S-adenosyl-L-homocysteine</text>
        <dbReference type="Rhea" id="RHEA:67008"/>
        <dbReference type="Rhea" id="RHEA-COMP:17166"/>
        <dbReference type="Rhea" id="RHEA-COMP:17167"/>
        <dbReference type="ChEBI" id="CHEBI:57856"/>
        <dbReference type="ChEBI" id="CHEBI:59789"/>
        <dbReference type="ChEBI" id="CHEBI:156461"/>
        <dbReference type="ChEBI" id="CHEBI:167617"/>
        <dbReference type="EC" id="2.1.1.56"/>
    </reaction>
</comment>
<dbReference type="Proteomes" id="UP000187609">
    <property type="component" value="Unassembled WGS sequence"/>
</dbReference>
<sequence length="186" mass="20750">KKRGIYDHFSFFVGGATLAAGRPGATDEILKKSEVGFLLCFDLNFEPVSGDTHFLENESTKILVRKLADHYSARINQALEERETSPITHLRKLNNWINNVLIQLYVKRGDAILDLPCGKGGDLIKWDKAKIGYYVGIDIADSRVSSPHVTLHILIVYNFIGSISSLRCLVMMVSFSLSLSCSNDLM</sequence>
<evidence type="ECO:0000256" key="3">
    <source>
        <dbReference type="ARBA" id="ARBA00022679"/>
    </source>
</evidence>
<organism evidence="10 11">
    <name type="scientific">Nicotiana attenuata</name>
    <name type="common">Coyote tobacco</name>
    <dbReference type="NCBI Taxonomy" id="49451"/>
    <lineage>
        <taxon>Eukaryota</taxon>
        <taxon>Viridiplantae</taxon>
        <taxon>Streptophyta</taxon>
        <taxon>Embryophyta</taxon>
        <taxon>Tracheophyta</taxon>
        <taxon>Spermatophyta</taxon>
        <taxon>Magnoliopsida</taxon>
        <taxon>eudicotyledons</taxon>
        <taxon>Gunneridae</taxon>
        <taxon>Pentapetalae</taxon>
        <taxon>asterids</taxon>
        <taxon>lamiids</taxon>
        <taxon>Solanales</taxon>
        <taxon>Solanaceae</taxon>
        <taxon>Nicotianoideae</taxon>
        <taxon>Nicotianeae</taxon>
        <taxon>Nicotiana</taxon>
    </lineage>
</organism>
<comment type="caution">
    <text evidence="10">The sequence shown here is derived from an EMBL/GenBank/DDBJ whole genome shotgun (WGS) entry which is preliminary data.</text>
</comment>
<evidence type="ECO:0000256" key="6">
    <source>
        <dbReference type="ARBA" id="ARBA00023042"/>
    </source>
</evidence>
<dbReference type="Gramene" id="OIT23396">
    <property type="protein sequence ID" value="OIT23396"/>
    <property type="gene ID" value="A4A49_52131"/>
</dbReference>
<keyword evidence="6" id="KW-0507">mRNA processing</keyword>
<reference evidence="10" key="1">
    <citation type="submission" date="2016-11" db="EMBL/GenBank/DDBJ databases">
        <title>The genome of Nicotiana attenuata.</title>
        <authorList>
            <person name="Xu S."/>
            <person name="Brockmoeller T."/>
            <person name="Gaquerel E."/>
            <person name="Navarro A."/>
            <person name="Kuhl H."/>
            <person name="Gase K."/>
            <person name="Ling Z."/>
            <person name="Zhou W."/>
            <person name="Kreitzer C."/>
            <person name="Stanke M."/>
            <person name="Tang H."/>
            <person name="Lyons E."/>
            <person name="Pandey P."/>
            <person name="Pandey S.P."/>
            <person name="Timmermann B."/>
            <person name="Baldwin I.T."/>
        </authorList>
    </citation>
    <scope>NUCLEOTIDE SEQUENCE [LARGE SCALE GENOMIC DNA]</scope>
    <source>
        <strain evidence="10">UT</strain>
    </source>
</reference>
<feature type="non-terminal residue" evidence="10">
    <location>
        <position position="1"/>
    </location>
</feature>
<feature type="domain" description="MRNA cap 0 methyltransferase" evidence="9">
    <location>
        <begin position="85"/>
        <end position="186"/>
    </location>
</feature>
<proteinExistence type="predicted"/>
<dbReference type="InterPro" id="IPR029063">
    <property type="entry name" value="SAM-dependent_MTases_sf"/>
</dbReference>
<keyword evidence="8" id="KW-1133">Transmembrane helix</keyword>
<evidence type="ECO:0000313" key="11">
    <source>
        <dbReference type="Proteomes" id="UP000187609"/>
    </source>
</evidence>
<dbReference type="GO" id="GO:0003723">
    <property type="term" value="F:RNA binding"/>
    <property type="evidence" value="ECO:0007669"/>
    <property type="project" value="UniProtKB-KW"/>
</dbReference>
<keyword evidence="6" id="KW-0506">mRNA capping</keyword>
<evidence type="ECO:0000256" key="7">
    <source>
        <dbReference type="ARBA" id="ARBA00044712"/>
    </source>
</evidence>
<name>A0A1J6K422_NICAT</name>
<protein>
    <recommendedName>
        <fullName evidence="1">mRNA (guanine-N(7))-methyltransferase</fullName>
        <ecNumber evidence="1">2.1.1.56</ecNumber>
    </recommendedName>
</protein>
<keyword evidence="2 10" id="KW-0489">Methyltransferase</keyword>
<keyword evidence="8" id="KW-0812">Transmembrane</keyword>
<dbReference type="SUPFAM" id="SSF53335">
    <property type="entry name" value="S-adenosyl-L-methionine-dependent methyltransferases"/>
    <property type="match status" value="1"/>
</dbReference>
<dbReference type="Gene3D" id="3.40.50.150">
    <property type="entry name" value="Vaccinia Virus protein VP39"/>
    <property type="match status" value="1"/>
</dbReference>
<dbReference type="InterPro" id="IPR004971">
    <property type="entry name" value="mRNA_G-N7_MeTrfase_dom"/>
</dbReference>
<evidence type="ECO:0000259" key="9">
    <source>
        <dbReference type="PROSITE" id="PS51562"/>
    </source>
</evidence>